<keyword evidence="6 8" id="KW-1133">Transmembrane helix</keyword>
<evidence type="ECO:0000313" key="10">
    <source>
        <dbReference type="Proteomes" id="UP000046090"/>
    </source>
</evidence>
<dbReference type="InterPro" id="IPR052017">
    <property type="entry name" value="TSUP"/>
</dbReference>
<feature type="transmembrane region" description="Helical" evidence="8">
    <location>
        <begin position="184"/>
        <end position="210"/>
    </location>
</feature>
<name>A0A0K2XMQ4_HELHE</name>
<reference evidence="10" key="1">
    <citation type="submission" date="2014-12" db="EMBL/GenBank/DDBJ databases">
        <authorList>
            <person name="Smet A."/>
        </authorList>
    </citation>
    <scope>NUCLEOTIDE SEQUENCE [LARGE SCALE GENOMIC DNA]</scope>
</reference>
<evidence type="ECO:0000256" key="1">
    <source>
        <dbReference type="ARBA" id="ARBA00004651"/>
    </source>
</evidence>
<keyword evidence="7 8" id="KW-0472">Membrane</keyword>
<keyword evidence="4 8" id="KW-1003">Cell membrane</keyword>
<evidence type="ECO:0000313" key="9">
    <source>
        <dbReference type="EMBL" id="CRI34709.1"/>
    </source>
</evidence>
<feature type="transmembrane region" description="Helical" evidence="8">
    <location>
        <begin position="76"/>
        <end position="95"/>
    </location>
</feature>
<evidence type="ECO:0000256" key="6">
    <source>
        <dbReference type="ARBA" id="ARBA00022989"/>
    </source>
</evidence>
<dbReference type="AlphaFoldDB" id="A0A0K2XMQ4"/>
<feature type="transmembrane region" description="Helical" evidence="8">
    <location>
        <begin position="230"/>
        <end position="248"/>
    </location>
</feature>
<accession>A0A0K2XMQ4</accession>
<evidence type="ECO:0000256" key="2">
    <source>
        <dbReference type="ARBA" id="ARBA00009142"/>
    </source>
</evidence>
<comment type="subcellular location">
    <subcellularLocation>
        <location evidence="1 8">Cell membrane</location>
        <topology evidence="1 8">Multi-pass membrane protein</topology>
    </subcellularLocation>
</comment>
<gene>
    <name evidence="9" type="ORF">HHE01_05100</name>
</gene>
<evidence type="ECO:0000256" key="3">
    <source>
        <dbReference type="ARBA" id="ARBA00022448"/>
    </source>
</evidence>
<evidence type="ECO:0000256" key="8">
    <source>
        <dbReference type="RuleBase" id="RU363041"/>
    </source>
</evidence>
<dbReference type="PANTHER" id="PTHR30269:SF0">
    <property type="entry name" value="MEMBRANE TRANSPORTER PROTEIN YFCA-RELATED"/>
    <property type="match status" value="1"/>
</dbReference>
<dbReference type="GeneID" id="76197226"/>
<keyword evidence="10" id="KW-1185">Reference proteome</keyword>
<sequence>MDLAWFVYVIVTGVAFCAGLVDSIAGGGGLITVPTLLALGIPPHLALATNKLQSSFGSFSAALNFCLKGIVSLKEVAFGVACVVVGASCGTTLILHLKADLLRLLIPLFLSLIFLYTLLSPKMGEGDRLAKLKPALFYGVFGVLLGFYDGFFGPGTGSFWTFALVFLLGFNLKKATAHTKIFNFTSNIISLSVFLISGHVIWAVGLLMGMGQMLGAWVGSNLVVYKEVKFIRKVFLCVVGATILKLFWDFCIKGF</sequence>
<keyword evidence="3" id="KW-0813">Transport</keyword>
<dbReference type="Proteomes" id="UP000046090">
    <property type="component" value="Unassembled WGS sequence"/>
</dbReference>
<dbReference type="Pfam" id="PF01925">
    <property type="entry name" value="TauE"/>
    <property type="match status" value="1"/>
</dbReference>
<proteinExistence type="inferred from homology"/>
<dbReference type="InterPro" id="IPR002781">
    <property type="entry name" value="TM_pro_TauE-like"/>
</dbReference>
<feature type="transmembrane region" description="Helical" evidence="8">
    <location>
        <begin position="131"/>
        <end position="148"/>
    </location>
</feature>
<protein>
    <recommendedName>
        <fullName evidence="8">Probable membrane transporter protein</fullName>
    </recommendedName>
</protein>
<dbReference type="PANTHER" id="PTHR30269">
    <property type="entry name" value="TRANSMEMBRANE PROTEIN YFCA"/>
    <property type="match status" value="1"/>
</dbReference>
<comment type="similarity">
    <text evidence="2 8">Belongs to the 4-toluene sulfonate uptake permease (TSUP) (TC 2.A.102) family.</text>
</comment>
<evidence type="ECO:0000256" key="4">
    <source>
        <dbReference type="ARBA" id="ARBA00022475"/>
    </source>
</evidence>
<feature type="transmembrane region" description="Helical" evidence="8">
    <location>
        <begin position="6"/>
        <end position="39"/>
    </location>
</feature>
<organism evidence="9 10">
    <name type="scientific">Helicobacter heilmannii</name>
    <dbReference type="NCBI Taxonomy" id="35817"/>
    <lineage>
        <taxon>Bacteria</taxon>
        <taxon>Pseudomonadati</taxon>
        <taxon>Campylobacterota</taxon>
        <taxon>Epsilonproteobacteria</taxon>
        <taxon>Campylobacterales</taxon>
        <taxon>Helicobacteraceae</taxon>
        <taxon>Helicobacter</taxon>
    </lineage>
</organism>
<dbReference type="EMBL" id="CDMK01000002">
    <property type="protein sequence ID" value="CRI34709.1"/>
    <property type="molecule type" value="Genomic_DNA"/>
</dbReference>
<evidence type="ECO:0000256" key="7">
    <source>
        <dbReference type="ARBA" id="ARBA00023136"/>
    </source>
</evidence>
<feature type="transmembrane region" description="Helical" evidence="8">
    <location>
        <begin position="101"/>
        <end position="119"/>
    </location>
</feature>
<dbReference type="GO" id="GO:0005886">
    <property type="term" value="C:plasma membrane"/>
    <property type="evidence" value="ECO:0007669"/>
    <property type="project" value="UniProtKB-SubCell"/>
</dbReference>
<evidence type="ECO:0000256" key="5">
    <source>
        <dbReference type="ARBA" id="ARBA00022692"/>
    </source>
</evidence>
<dbReference type="RefSeq" id="WP_015107218.1">
    <property type="nucleotide sequence ID" value="NZ_AP026684.1"/>
</dbReference>
<keyword evidence="5 8" id="KW-0812">Transmembrane</keyword>